<dbReference type="InterPro" id="IPR052815">
    <property type="entry name" value="PDCD2-like_regulator"/>
</dbReference>
<proteinExistence type="predicted"/>
<feature type="region of interest" description="Disordered" evidence="1">
    <location>
        <begin position="222"/>
        <end position="252"/>
    </location>
</feature>
<sequence length="479" mass="53132">MSVLLGVIDQAIGKSDTIGWETSKVGGLPEWIQPGTSTKDIKCKSCNQSCSLIAQLYCPLNGSPFHRCLYIFVCCGDCSKNPSGWRVFRSMVYDKSYDSMVIKKESSAGTGTQFDSWTDDQENWCDDSDDWGVGSGDWGTGSDDCCTNKSFAPPVNGSTEANLNPSYKLTDDLSKLVVTDINSKVLPKETKHSFSSLNAIDSEDTVNKVSKVETEAFALLRIGNDPGSGNDGEKTRDEDRAEPILNNGKQSDISEPQVMLEEIGLPDSERVFAMAQILNTSHKEVPEQSPLGVMAPVIFKPYYLSVVDEPDDHEFRKDDHVADLIQRYEQAEGKQLSLLLSDGPGKAKVGLETYEKTELKHGDKMFHKFLKRLQRHPQQSIRYDRGGKPLLVSELDNSLSIPPCLHCGSEQIFELQLMSPLIAWLNPLDNGAINVDYGTVVVYTCQKNCWPSASDIDSQPGLLEEYIILQADPDHHLYK</sequence>
<evidence type="ECO:0000313" key="3">
    <source>
        <dbReference type="EMBL" id="CAL1537585.1"/>
    </source>
</evidence>
<dbReference type="GO" id="GO:0005737">
    <property type="term" value="C:cytoplasm"/>
    <property type="evidence" value="ECO:0007669"/>
    <property type="project" value="InterPro"/>
</dbReference>
<keyword evidence="4" id="KW-1185">Reference proteome</keyword>
<dbReference type="PANTHER" id="PTHR46421">
    <property type="entry name" value="PROGRAMMED CELL DEATH PROTEIN 2-LIKE"/>
    <property type="match status" value="1"/>
</dbReference>
<accession>A0AAV2HTY4</accession>
<evidence type="ECO:0000256" key="1">
    <source>
        <dbReference type="SAM" id="MobiDB-lite"/>
    </source>
</evidence>
<dbReference type="PANTHER" id="PTHR46421:SF1">
    <property type="entry name" value="PROGRAMMED CELL DEATH PROTEIN 2-LIKE"/>
    <property type="match status" value="1"/>
</dbReference>
<dbReference type="GO" id="GO:0006915">
    <property type="term" value="P:apoptotic process"/>
    <property type="evidence" value="ECO:0007669"/>
    <property type="project" value="TreeGrafter"/>
</dbReference>
<protein>
    <recommendedName>
        <fullName evidence="2">Programmed cell death protein 2 C-terminal domain-containing protein</fullName>
    </recommendedName>
</protein>
<name>A0AAV2HTY4_LYMST</name>
<dbReference type="InterPro" id="IPR007320">
    <property type="entry name" value="PDCD2_C"/>
</dbReference>
<feature type="compositionally biased region" description="Basic and acidic residues" evidence="1">
    <location>
        <begin position="231"/>
        <end position="242"/>
    </location>
</feature>
<organism evidence="3 4">
    <name type="scientific">Lymnaea stagnalis</name>
    <name type="common">Great pond snail</name>
    <name type="synonym">Helix stagnalis</name>
    <dbReference type="NCBI Taxonomy" id="6523"/>
    <lineage>
        <taxon>Eukaryota</taxon>
        <taxon>Metazoa</taxon>
        <taxon>Spiralia</taxon>
        <taxon>Lophotrochozoa</taxon>
        <taxon>Mollusca</taxon>
        <taxon>Gastropoda</taxon>
        <taxon>Heterobranchia</taxon>
        <taxon>Euthyneura</taxon>
        <taxon>Panpulmonata</taxon>
        <taxon>Hygrophila</taxon>
        <taxon>Lymnaeoidea</taxon>
        <taxon>Lymnaeidae</taxon>
        <taxon>Lymnaea</taxon>
    </lineage>
</organism>
<feature type="domain" description="Programmed cell death protein 2 C-terminal" evidence="2">
    <location>
        <begin position="363"/>
        <end position="470"/>
    </location>
</feature>
<dbReference type="AlphaFoldDB" id="A0AAV2HTY4"/>
<evidence type="ECO:0000259" key="2">
    <source>
        <dbReference type="Pfam" id="PF04194"/>
    </source>
</evidence>
<comment type="caution">
    <text evidence="3">The sequence shown here is derived from an EMBL/GenBank/DDBJ whole genome shotgun (WGS) entry which is preliminary data.</text>
</comment>
<reference evidence="3 4" key="1">
    <citation type="submission" date="2024-04" db="EMBL/GenBank/DDBJ databases">
        <authorList>
            <consortium name="Genoscope - CEA"/>
            <person name="William W."/>
        </authorList>
    </citation>
    <scope>NUCLEOTIDE SEQUENCE [LARGE SCALE GENOMIC DNA]</scope>
</reference>
<dbReference type="Pfam" id="PF04194">
    <property type="entry name" value="PDCD2_C"/>
    <property type="match status" value="1"/>
</dbReference>
<dbReference type="Proteomes" id="UP001497497">
    <property type="component" value="Unassembled WGS sequence"/>
</dbReference>
<dbReference type="EMBL" id="CAXITT010000268">
    <property type="protein sequence ID" value="CAL1537585.1"/>
    <property type="molecule type" value="Genomic_DNA"/>
</dbReference>
<gene>
    <name evidence="3" type="ORF">GSLYS_00011488001</name>
</gene>
<evidence type="ECO:0000313" key="4">
    <source>
        <dbReference type="Proteomes" id="UP001497497"/>
    </source>
</evidence>